<dbReference type="GO" id="GO:1904680">
    <property type="term" value="F:peptide transmembrane transporter activity"/>
    <property type="evidence" value="ECO:0007669"/>
    <property type="project" value="TreeGrafter"/>
</dbReference>
<keyword evidence="2" id="KW-0732">Signal</keyword>
<dbReference type="PANTHER" id="PTHR30290">
    <property type="entry name" value="PERIPLASMIC BINDING COMPONENT OF ABC TRANSPORTER"/>
    <property type="match status" value="1"/>
</dbReference>
<name>A0A1D7VT86_9ACTN</name>
<dbReference type="RefSeq" id="WP_069572154.1">
    <property type="nucleotide sequence ID" value="NZ_CP017157.1"/>
</dbReference>
<dbReference type="KEGG" id="slc:SL103_30295"/>
<dbReference type="InterPro" id="IPR000914">
    <property type="entry name" value="SBP_5_dom"/>
</dbReference>
<dbReference type="CDD" id="cd08501">
    <property type="entry name" value="PBP2_Lpqw"/>
    <property type="match status" value="1"/>
</dbReference>
<feature type="domain" description="Solute-binding protein family 5" evidence="3">
    <location>
        <begin position="120"/>
        <end position="436"/>
    </location>
</feature>
<feature type="region of interest" description="Disordered" evidence="1">
    <location>
        <begin position="37"/>
        <end position="58"/>
    </location>
</feature>
<evidence type="ECO:0000259" key="3">
    <source>
        <dbReference type="Pfam" id="PF00496"/>
    </source>
</evidence>
<evidence type="ECO:0000256" key="1">
    <source>
        <dbReference type="SAM" id="MobiDB-lite"/>
    </source>
</evidence>
<proteinExistence type="predicted"/>
<dbReference type="Gene3D" id="3.10.105.10">
    <property type="entry name" value="Dipeptide-binding Protein, Domain 3"/>
    <property type="match status" value="2"/>
</dbReference>
<reference evidence="4 5" key="1">
    <citation type="submission" date="2016-09" db="EMBL/GenBank/DDBJ databases">
        <title>Complete genome sequencing of Streptomyces lydicus 103 and metabolic pathways analysis of antibiotic biosynthesis.</title>
        <authorList>
            <person name="Jia N."/>
            <person name="Ding M.-Z."/>
            <person name="Gao F."/>
            <person name="Yuan Y.-J."/>
        </authorList>
    </citation>
    <scope>NUCLEOTIDE SEQUENCE [LARGE SCALE GENOMIC DNA]</scope>
    <source>
        <strain evidence="4 5">103</strain>
    </source>
</reference>
<dbReference type="GO" id="GO:0015833">
    <property type="term" value="P:peptide transport"/>
    <property type="evidence" value="ECO:0007669"/>
    <property type="project" value="TreeGrafter"/>
</dbReference>
<dbReference type="Gene3D" id="3.90.76.10">
    <property type="entry name" value="Dipeptide-binding Protein, Domain 1"/>
    <property type="match status" value="1"/>
</dbReference>
<dbReference type="AlphaFoldDB" id="A0A1D7VT86"/>
<dbReference type="PANTHER" id="PTHR30290:SF65">
    <property type="entry name" value="MONOACYL PHOSPHATIDYLINOSITOL TETRAMANNOSIDE-BINDING PROTEIN LPQW-RELATED"/>
    <property type="match status" value="1"/>
</dbReference>
<dbReference type="Gene3D" id="3.40.190.10">
    <property type="entry name" value="Periplasmic binding protein-like II"/>
    <property type="match status" value="1"/>
</dbReference>
<organism evidence="4 5">
    <name type="scientific">Streptomyces lydicus</name>
    <dbReference type="NCBI Taxonomy" id="47763"/>
    <lineage>
        <taxon>Bacteria</taxon>
        <taxon>Bacillati</taxon>
        <taxon>Actinomycetota</taxon>
        <taxon>Actinomycetes</taxon>
        <taxon>Kitasatosporales</taxon>
        <taxon>Streptomycetaceae</taxon>
        <taxon>Streptomyces</taxon>
    </lineage>
</organism>
<evidence type="ECO:0000313" key="5">
    <source>
        <dbReference type="Proteomes" id="UP000094094"/>
    </source>
</evidence>
<dbReference type="EMBL" id="CP017157">
    <property type="protein sequence ID" value="AOP49973.1"/>
    <property type="molecule type" value="Genomic_DNA"/>
</dbReference>
<feature type="signal peptide" evidence="2">
    <location>
        <begin position="1"/>
        <end position="33"/>
    </location>
</feature>
<evidence type="ECO:0000256" key="2">
    <source>
        <dbReference type="SAM" id="SignalP"/>
    </source>
</evidence>
<feature type="region of interest" description="Disordered" evidence="1">
    <location>
        <begin position="433"/>
        <end position="521"/>
    </location>
</feature>
<dbReference type="OrthoDB" id="7888869at2"/>
<dbReference type="SUPFAM" id="SSF53850">
    <property type="entry name" value="Periplasmic binding protein-like II"/>
    <property type="match status" value="2"/>
</dbReference>
<feature type="compositionally biased region" description="Polar residues" evidence="1">
    <location>
        <begin position="39"/>
        <end position="48"/>
    </location>
</feature>
<feature type="region of interest" description="Disordered" evidence="1">
    <location>
        <begin position="593"/>
        <end position="612"/>
    </location>
</feature>
<dbReference type="Proteomes" id="UP000094094">
    <property type="component" value="Chromosome"/>
</dbReference>
<keyword evidence="5" id="KW-1185">Reference proteome</keyword>
<protein>
    <submittedName>
        <fullName evidence="4">ABC transporter substrate-binding protein</fullName>
    </submittedName>
</protein>
<evidence type="ECO:0000313" key="4">
    <source>
        <dbReference type="EMBL" id="AOP49973.1"/>
    </source>
</evidence>
<feature type="chain" id="PRO_5009101278" evidence="2">
    <location>
        <begin position="34"/>
        <end position="812"/>
    </location>
</feature>
<feature type="compositionally biased region" description="Low complexity" evidence="1">
    <location>
        <begin position="317"/>
        <end position="329"/>
    </location>
</feature>
<accession>A0A1D7VT86</accession>
<sequence>MTDHDIPSARAARRRRIAALVAAGVLLPLPALAGCSADGQETSASASQDIAPAPRDELKDGGTVRWAIDAMPGTLNAFQADADATTTRITGAVLPSMFTVDANGAPQRNADYLDAADVSARDPKQVVTYKINHKARWSDGTAITAADFVAQWTALRGKDNAYWTARNAGYDRIGKVEQGANSREVKVTFARPYADWRSLFTPLYPRSVMGNANAFNDGAREKLQVGAGPFRLQKRDAEAGRVVLVRNPAWWGEPAKLSKIVLESLPGDKRAAALAAGSIDVAAVDQVAAKRVASARGPAAPGESRKAGSGNAGPQNAGERAAGRPGAAAAENSALRGYTVHKALEPAYTQLALNGSSGPLADDRVRRAVARAIDRQALADTVLKPLDLPSKPLGSHLLMAGQQGYQDHSDALGEQDAEAAQELLADAGWKREGGDRQQAGEKAGAPAPGAWRDSGDYGDEDGNASLDGDGRDDYGYEDDRWPGGSDDQGDGAYDGRNPGRPIPGHGGAPAHRDREGVRPSAAEAPLSFTGAVGSEVQQAALLRQSAAFYKDAAASEKKAADGDKESSAYGRYKRYKKRAAKALRAAEVIETGQAHGLPGSGGHPGAGRPAAGRTQDASAFRVGRLPAGDKTVRTALVRKNGKPLTLRFVLPDGAASEQLRTVGRRIAAMLAKIGVQTSVQRVSDASYFQDHIASGDYDLALYSWPGTAYPATDARPIYAKPQPAPDGSLTVEQNYTRVGSDRIDQLFDQAASELDEDSARTLVEQADARIWAAAGSIPLYQRPELVATKKSLANVGAFGFATPRFQDIGYTK</sequence>
<feature type="compositionally biased region" description="Basic and acidic residues" evidence="1">
    <location>
        <begin position="468"/>
        <end position="481"/>
    </location>
</feature>
<gene>
    <name evidence="4" type="ORF">SL103_30295</name>
</gene>
<feature type="region of interest" description="Disordered" evidence="1">
    <location>
        <begin position="295"/>
        <end position="329"/>
    </location>
</feature>
<dbReference type="InterPro" id="IPR039424">
    <property type="entry name" value="SBP_5"/>
</dbReference>
<dbReference type="Pfam" id="PF00496">
    <property type="entry name" value="SBP_bac_5"/>
    <property type="match status" value="1"/>
</dbReference>